<keyword evidence="2" id="KW-0560">Oxidoreductase</keyword>
<dbReference type="InterPro" id="IPR003680">
    <property type="entry name" value="Flavodoxin_fold"/>
</dbReference>
<gene>
    <name evidence="4" type="ORF">SAMN05216377_11039</name>
</gene>
<name>A0A1G7SN49_PSEOR</name>
<evidence type="ECO:0000313" key="5">
    <source>
        <dbReference type="Proteomes" id="UP000198967"/>
    </source>
</evidence>
<dbReference type="InterPro" id="IPR029039">
    <property type="entry name" value="Flavoprotein-like_sf"/>
</dbReference>
<feature type="domain" description="Flavodoxin-like fold" evidence="3">
    <location>
        <begin position="1"/>
        <end position="93"/>
    </location>
</feature>
<dbReference type="AlphaFoldDB" id="A0A1G7SN49"/>
<reference evidence="4 5" key="1">
    <citation type="submission" date="2016-10" db="EMBL/GenBank/DDBJ databases">
        <authorList>
            <person name="de Groot N.N."/>
        </authorList>
    </citation>
    <scope>NUCLEOTIDE SEQUENCE [LARGE SCALE GENOMIC DNA]</scope>
    <source>
        <strain evidence="4 5">CGMCC 4.3143</strain>
    </source>
</reference>
<dbReference type="PANTHER" id="PTHR10204">
    <property type="entry name" value="NAD P H OXIDOREDUCTASE-RELATED"/>
    <property type="match status" value="1"/>
</dbReference>
<dbReference type="EMBL" id="FNBE01000010">
    <property type="protein sequence ID" value="SDG24408.1"/>
    <property type="molecule type" value="Genomic_DNA"/>
</dbReference>
<dbReference type="OrthoDB" id="9798454at2"/>
<accession>A0A1G7SN49</accession>
<dbReference type="RefSeq" id="WP_093085177.1">
    <property type="nucleotide sequence ID" value="NZ_FNBE01000010.1"/>
</dbReference>
<sequence length="216" mass="23107">MRVLWVLAHPEPRSLNGALKDAGVAALEQAGHEVVVSDLHAMAWNPVVTAADYGHDPDERFRVGPVSAQAYAAGALSADVRVEQDKVAAADTLAGKRALVLTTVGGRGPDLGPRGVHGHLDELLFPLQHGTLFYVGYEVLPPVVVTGANRVSDEEFATAAKEVCERVLAIPHTTPLPFRGQNGGDYDDELVLRDHLAPGRAGLGIHLRDRPTETER</sequence>
<evidence type="ECO:0000313" key="4">
    <source>
        <dbReference type="EMBL" id="SDG24408.1"/>
    </source>
</evidence>
<protein>
    <submittedName>
        <fullName evidence="4">NAD(P)H dehydrogenase (Quinone)</fullName>
    </submittedName>
</protein>
<dbReference type="STRING" id="366584.SAMN05216377_11039"/>
<dbReference type="Gene3D" id="3.40.50.360">
    <property type="match status" value="2"/>
</dbReference>
<dbReference type="InterPro" id="IPR051545">
    <property type="entry name" value="NAD(P)H_dehydrogenase_qn"/>
</dbReference>
<dbReference type="Proteomes" id="UP000198967">
    <property type="component" value="Unassembled WGS sequence"/>
</dbReference>
<evidence type="ECO:0000259" key="3">
    <source>
        <dbReference type="Pfam" id="PF02525"/>
    </source>
</evidence>
<dbReference type="Pfam" id="PF02525">
    <property type="entry name" value="Flavodoxin_2"/>
    <property type="match status" value="1"/>
</dbReference>
<keyword evidence="5" id="KW-1185">Reference proteome</keyword>
<dbReference type="SUPFAM" id="SSF52218">
    <property type="entry name" value="Flavoproteins"/>
    <property type="match status" value="1"/>
</dbReference>
<evidence type="ECO:0000256" key="1">
    <source>
        <dbReference type="ARBA" id="ARBA00006252"/>
    </source>
</evidence>
<dbReference type="PANTHER" id="PTHR10204:SF34">
    <property type="entry name" value="NAD(P)H DEHYDROGENASE [QUINONE] 1 ISOFORM 1"/>
    <property type="match status" value="1"/>
</dbReference>
<dbReference type="GO" id="GO:0003955">
    <property type="term" value="F:NAD(P)H dehydrogenase (quinone) activity"/>
    <property type="evidence" value="ECO:0007669"/>
    <property type="project" value="TreeGrafter"/>
</dbReference>
<dbReference type="GO" id="GO:0005829">
    <property type="term" value="C:cytosol"/>
    <property type="evidence" value="ECO:0007669"/>
    <property type="project" value="TreeGrafter"/>
</dbReference>
<organism evidence="4 5">
    <name type="scientific">Pseudonocardia oroxyli</name>
    <dbReference type="NCBI Taxonomy" id="366584"/>
    <lineage>
        <taxon>Bacteria</taxon>
        <taxon>Bacillati</taxon>
        <taxon>Actinomycetota</taxon>
        <taxon>Actinomycetes</taxon>
        <taxon>Pseudonocardiales</taxon>
        <taxon>Pseudonocardiaceae</taxon>
        <taxon>Pseudonocardia</taxon>
    </lineage>
</organism>
<evidence type="ECO:0000256" key="2">
    <source>
        <dbReference type="ARBA" id="ARBA00023002"/>
    </source>
</evidence>
<proteinExistence type="inferred from homology"/>
<comment type="similarity">
    <text evidence="1">Belongs to the NAD(P)H dehydrogenase (quinone) family.</text>
</comment>